<name>A0A0D8XQ35_DICVI</name>
<gene>
    <name evidence="1" type="ORF">DICVIV_07268</name>
</gene>
<dbReference type="Proteomes" id="UP000053766">
    <property type="component" value="Unassembled WGS sequence"/>
</dbReference>
<reference evidence="2" key="2">
    <citation type="journal article" date="2016" name="Sci. Rep.">
        <title>Dictyocaulus viviparus genome, variome and transcriptome elucidate lungworm biology and support future intervention.</title>
        <authorList>
            <person name="McNulty S.N."/>
            <person name="Strube C."/>
            <person name="Rosa B.A."/>
            <person name="Martin J.C."/>
            <person name="Tyagi R."/>
            <person name="Choi Y.J."/>
            <person name="Wang Q."/>
            <person name="Hallsworth Pepin K."/>
            <person name="Zhang X."/>
            <person name="Ozersky P."/>
            <person name="Wilson R.K."/>
            <person name="Sternberg P.W."/>
            <person name="Gasser R.B."/>
            <person name="Mitreva M."/>
        </authorList>
    </citation>
    <scope>NUCLEOTIDE SEQUENCE [LARGE SCALE GENOMIC DNA]</scope>
    <source>
        <strain evidence="2">HannoverDv2000</strain>
    </source>
</reference>
<protein>
    <submittedName>
        <fullName evidence="1">Uncharacterized protein</fullName>
    </submittedName>
</protein>
<dbReference type="EMBL" id="KN716341">
    <property type="protein sequence ID" value="KJH46660.1"/>
    <property type="molecule type" value="Genomic_DNA"/>
</dbReference>
<keyword evidence="2" id="KW-1185">Reference proteome</keyword>
<reference evidence="1 2" key="1">
    <citation type="submission" date="2013-11" db="EMBL/GenBank/DDBJ databases">
        <title>Draft genome of the bovine lungworm Dictyocaulus viviparus.</title>
        <authorList>
            <person name="Mitreva M."/>
        </authorList>
    </citation>
    <scope>NUCLEOTIDE SEQUENCE [LARGE SCALE GENOMIC DNA]</scope>
    <source>
        <strain evidence="1 2">HannoverDv2000</strain>
    </source>
</reference>
<dbReference type="AlphaFoldDB" id="A0A0D8XQ35"/>
<proteinExistence type="predicted"/>
<accession>A0A0D8XQ35</accession>
<evidence type="ECO:0000313" key="1">
    <source>
        <dbReference type="EMBL" id="KJH46660.1"/>
    </source>
</evidence>
<sequence>MISPLWDNVRNHLKRSKVGKHVLGSTITMIGPLERVDLSYVNDLPPGGHGWYPSLTERRRNIALGRLDQKKNLSWNYSLGARFSQEKHLFFSDDEQL</sequence>
<organism evidence="1 2">
    <name type="scientific">Dictyocaulus viviparus</name>
    <name type="common">Bovine lungworm</name>
    <dbReference type="NCBI Taxonomy" id="29172"/>
    <lineage>
        <taxon>Eukaryota</taxon>
        <taxon>Metazoa</taxon>
        <taxon>Ecdysozoa</taxon>
        <taxon>Nematoda</taxon>
        <taxon>Chromadorea</taxon>
        <taxon>Rhabditida</taxon>
        <taxon>Rhabditina</taxon>
        <taxon>Rhabditomorpha</taxon>
        <taxon>Strongyloidea</taxon>
        <taxon>Metastrongylidae</taxon>
        <taxon>Dictyocaulus</taxon>
    </lineage>
</organism>
<evidence type="ECO:0000313" key="2">
    <source>
        <dbReference type="Proteomes" id="UP000053766"/>
    </source>
</evidence>